<dbReference type="STRING" id="696281.Desru_2438"/>
<dbReference type="EMBL" id="CP002780">
    <property type="protein sequence ID" value="AEG60677.1"/>
    <property type="molecule type" value="Genomic_DNA"/>
</dbReference>
<accession>F6DN88</accession>
<dbReference type="eggNOG" id="ENOG50338JA">
    <property type="taxonomic scope" value="Bacteria"/>
</dbReference>
<organism evidence="2 3">
    <name type="scientific">Desulforamulus ruminis (strain ATCC 23193 / DSM 2154 / NCIMB 8452 / DL)</name>
    <name type="common">Desulfotomaculum ruminis</name>
    <dbReference type="NCBI Taxonomy" id="696281"/>
    <lineage>
        <taxon>Bacteria</taxon>
        <taxon>Bacillati</taxon>
        <taxon>Bacillota</taxon>
        <taxon>Clostridia</taxon>
        <taxon>Eubacteriales</taxon>
        <taxon>Peptococcaceae</taxon>
        <taxon>Desulforamulus</taxon>
    </lineage>
</organism>
<feature type="compositionally biased region" description="Low complexity" evidence="1">
    <location>
        <begin position="284"/>
        <end position="301"/>
    </location>
</feature>
<gene>
    <name evidence="2" type="ordered locus">Desru_2438</name>
</gene>
<evidence type="ECO:0000313" key="3">
    <source>
        <dbReference type="Proteomes" id="UP000009234"/>
    </source>
</evidence>
<evidence type="ECO:0000256" key="1">
    <source>
        <dbReference type="SAM" id="MobiDB-lite"/>
    </source>
</evidence>
<name>F6DN88_DESRL</name>
<feature type="compositionally biased region" description="Polar residues" evidence="1">
    <location>
        <begin position="373"/>
        <end position="382"/>
    </location>
</feature>
<feature type="region of interest" description="Disordered" evidence="1">
    <location>
        <begin position="278"/>
        <end position="301"/>
    </location>
</feature>
<feature type="region of interest" description="Disordered" evidence="1">
    <location>
        <begin position="316"/>
        <end position="390"/>
    </location>
</feature>
<reference evidence="3" key="1">
    <citation type="submission" date="2011-05" db="EMBL/GenBank/DDBJ databases">
        <title>Complete sequence of Desulfotomaculum ruminis DSM 2154.</title>
        <authorList>
            <person name="Lucas S."/>
            <person name="Copeland A."/>
            <person name="Lapidus A."/>
            <person name="Cheng J.-F."/>
            <person name="Goodwin L."/>
            <person name="Pitluck S."/>
            <person name="Lu M."/>
            <person name="Detter J.C."/>
            <person name="Han C."/>
            <person name="Tapia R."/>
            <person name="Land M."/>
            <person name="Hauser L."/>
            <person name="Kyrpides N."/>
            <person name="Ivanova N."/>
            <person name="Mikhailova N."/>
            <person name="Pagani I."/>
            <person name="Stams A.J.M."/>
            <person name="Plugge C.M."/>
            <person name="Muyzer G."/>
            <person name="Kuever J."/>
            <person name="Parshina S.N."/>
            <person name="Ivanova A.E."/>
            <person name="Nazina T.N."/>
            <person name="Brambilla E."/>
            <person name="Spring S."/>
            <person name="Klenk H.-P."/>
            <person name="Woyke T."/>
        </authorList>
    </citation>
    <scope>NUCLEOTIDE SEQUENCE [LARGE SCALE GENOMIC DNA]</scope>
    <source>
        <strain evidence="3">ATCC 23193 / DSM 2154 / NCIB 8452 / DL</strain>
    </source>
</reference>
<protein>
    <recommendedName>
        <fullName evidence="4">Flagellar hook-length control protein-like C-terminal domain-containing protein</fullName>
    </recommendedName>
</protein>
<feature type="region of interest" description="Disordered" evidence="1">
    <location>
        <begin position="209"/>
        <end position="235"/>
    </location>
</feature>
<proteinExistence type="predicted"/>
<dbReference type="KEGG" id="dru:Desru_2438"/>
<sequence>MGGMNMAMTVSGVNPGAAAAAASGVAKVESRDLGWQKGDVYQGTVMGRLSNNTYAVRVEGRDIIVQSPYALPVGGKVAMEVQGRQEGQYLVKLMTSHGPGQEELLKNLLDQLCIKDTPLNRNLIQGFLKQELPLRPELLQLAERLVQRLGGNNPENIEKALLGLKMGILPEPRVLDAVHSFLSGMKDSKQGGEVQQLALFMHKLTGFLGDETGAPQPPSSGMLSGDRSQENSPVVLSKSGNNLFLQLQEALQNLTLDPQKGVLKVAEQLRALINAQLPQGGAGSAVPPSAAGPEEPPQESVLPQVKVVAAQVSQKGEGESFAATPLLRPGAEAQKPLENRGTAEGGLPLGKIRESALKSTPGEAPAPIHKTPEQNSENSAAPANSKEVELQGQVKPREFGRLLQVFGRLLLEVREAVKEAGSSVQGQRLLQEGTVIERQMAGQQIFQALNKVDDPQDYLYFNLPFARDGEGETWGQLKIIKEGGKKKAIDPAHFSLALMLNTVGLGPLLLELKVRDKEVMAGGKVTEDRVAGLLKDSWPKLQDAFDEMGYHLHPCFWKVGSLGEDLRPKGLNRDNSDGKLRILDVSI</sequence>
<dbReference type="HOGENOM" id="CLU_464404_0_0_9"/>
<evidence type="ECO:0008006" key="4">
    <source>
        <dbReference type="Google" id="ProtNLM"/>
    </source>
</evidence>
<reference evidence="2 3" key="2">
    <citation type="journal article" date="2012" name="Stand. Genomic Sci.">
        <title>Complete genome sequence of the sulfate-reducing firmicute Desulfotomaculum ruminis type strain (DL(T)).</title>
        <authorList>
            <person name="Spring S."/>
            <person name="Visser M."/>
            <person name="Lu M."/>
            <person name="Copeland A."/>
            <person name="Lapidus A."/>
            <person name="Lucas S."/>
            <person name="Cheng J.F."/>
            <person name="Han C."/>
            <person name="Tapia R."/>
            <person name="Goodwin L.A."/>
            <person name="Pitluck S."/>
            <person name="Ivanova N."/>
            <person name="Land M."/>
            <person name="Hauser L."/>
            <person name="Larimer F."/>
            <person name="Rohde M."/>
            <person name="Goker M."/>
            <person name="Detter J.C."/>
            <person name="Kyrpides N.C."/>
            <person name="Woyke T."/>
            <person name="Schaap P.J."/>
            <person name="Plugge C.M."/>
            <person name="Muyzer G."/>
            <person name="Kuever J."/>
            <person name="Pereira I.A."/>
            <person name="Parshina S.N."/>
            <person name="Bernier-Latmani R."/>
            <person name="Stams A.J."/>
            <person name="Klenk H.P."/>
        </authorList>
    </citation>
    <scope>NUCLEOTIDE SEQUENCE [LARGE SCALE GENOMIC DNA]</scope>
    <source>
        <strain evidence="3">ATCC 23193 / DSM 2154 / NCIB 8452 / DL</strain>
    </source>
</reference>
<keyword evidence="3" id="KW-1185">Reference proteome</keyword>
<dbReference type="Proteomes" id="UP000009234">
    <property type="component" value="Chromosome"/>
</dbReference>
<dbReference type="AlphaFoldDB" id="F6DN88"/>
<evidence type="ECO:0000313" key="2">
    <source>
        <dbReference type="EMBL" id="AEG60677.1"/>
    </source>
</evidence>